<evidence type="ECO:0000313" key="1">
    <source>
        <dbReference type="EMBL" id="EFF80904.1"/>
    </source>
</evidence>
<dbReference type="HOGENOM" id="CLU_3075887_0_0_11"/>
<dbReference type="Proteomes" id="UP000003150">
    <property type="component" value="Unassembled WGS sequence"/>
</dbReference>
<accession>D4TW54</accession>
<organism evidence="1 2">
    <name type="scientific">Schaalia odontolytica F0309</name>
    <dbReference type="NCBI Taxonomy" id="649742"/>
    <lineage>
        <taxon>Bacteria</taxon>
        <taxon>Bacillati</taxon>
        <taxon>Actinomycetota</taxon>
        <taxon>Actinomycetes</taxon>
        <taxon>Actinomycetales</taxon>
        <taxon>Actinomycetaceae</taxon>
        <taxon>Schaalia</taxon>
    </lineage>
</organism>
<dbReference type="AlphaFoldDB" id="D4TW54"/>
<comment type="caution">
    <text evidence="1">The sequence shown here is derived from an EMBL/GenBank/DDBJ whole genome shotgun (WGS) entry which is preliminary data.</text>
</comment>
<gene>
    <name evidence="1" type="ORF">HMPREF0970_00162</name>
</gene>
<reference evidence="1 2" key="1">
    <citation type="submission" date="2009-10" db="EMBL/GenBank/DDBJ databases">
        <authorList>
            <person name="Weinstock G."/>
            <person name="Sodergren E."/>
            <person name="Clifton S."/>
            <person name="Fulton L."/>
            <person name="Fulton B."/>
            <person name="Courtney L."/>
            <person name="Fronick C."/>
            <person name="Harrison M."/>
            <person name="Strong C."/>
            <person name="Farmer C."/>
            <person name="Delahaunty K."/>
            <person name="Markovic C."/>
            <person name="Hall O."/>
            <person name="Minx P."/>
            <person name="Tomlinson C."/>
            <person name="Mitreva M."/>
            <person name="Nelson J."/>
            <person name="Hou S."/>
            <person name="Wollam A."/>
            <person name="Pepin K.H."/>
            <person name="Johnson M."/>
            <person name="Bhonagiri V."/>
            <person name="Nash W.E."/>
            <person name="Warren W."/>
            <person name="Chinwalla A."/>
            <person name="Mardis E.R."/>
            <person name="Wilson R.K."/>
        </authorList>
    </citation>
    <scope>NUCLEOTIDE SEQUENCE [LARGE SCALE GENOMIC DNA]</scope>
    <source>
        <strain evidence="1 2">F0309</strain>
    </source>
</reference>
<dbReference type="EMBL" id="ACYT02000009">
    <property type="protein sequence ID" value="EFF80904.1"/>
    <property type="molecule type" value="Genomic_DNA"/>
</dbReference>
<protein>
    <submittedName>
        <fullName evidence="1">Uncharacterized protein</fullName>
    </submittedName>
</protein>
<evidence type="ECO:0000313" key="2">
    <source>
        <dbReference type="Proteomes" id="UP000003150"/>
    </source>
</evidence>
<name>D4TW54_9ACTO</name>
<proteinExistence type="predicted"/>
<sequence>MIPPNIGTIHQLDATIGQKPLMTAVSALSTTPRVYVTHNTASRRDVINHRDI</sequence>